<keyword evidence="5" id="KW-0472">Membrane</keyword>
<dbReference type="PANTHER" id="PTHR44757:SF2">
    <property type="entry name" value="BIOFILM ARCHITECTURE MAINTENANCE PROTEIN MBAA"/>
    <property type="match status" value="1"/>
</dbReference>
<dbReference type="Pfam" id="PF00990">
    <property type="entry name" value="GGDEF"/>
    <property type="match status" value="1"/>
</dbReference>
<dbReference type="PROSITE" id="PS50887">
    <property type="entry name" value="GGDEF"/>
    <property type="match status" value="1"/>
</dbReference>
<dbReference type="Pfam" id="PF02743">
    <property type="entry name" value="dCache_1"/>
    <property type="match status" value="1"/>
</dbReference>
<dbReference type="CDD" id="cd12915">
    <property type="entry name" value="PDC2_DGC_like"/>
    <property type="match status" value="1"/>
</dbReference>
<keyword evidence="9" id="KW-1185">Reference proteome</keyword>
<dbReference type="SMART" id="SM00052">
    <property type="entry name" value="EAL"/>
    <property type="match status" value="1"/>
</dbReference>
<dbReference type="Gene3D" id="3.20.20.450">
    <property type="entry name" value="EAL domain"/>
    <property type="match status" value="1"/>
</dbReference>
<dbReference type="InterPro" id="IPR000160">
    <property type="entry name" value="GGDEF_dom"/>
</dbReference>
<protein>
    <submittedName>
        <fullName evidence="8">Bifunctional diguanylate cyclase/phosphodiesterase</fullName>
    </submittedName>
</protein>
<dbReference type="InterPro" id="IPR033479">
    <property type="entry name" value="dCache_1"/>
</dbReference>
<keyword evidence="2" id="KW-1003">Cell membrane</keyword>
<dbReference type="CDD" id="cd01948">
    <property type="entry name" value="EAL"/>
    <property type="match status" value="1"/>
</dbReference>
<dbReference type="InterPro" id="IPR029787">
    <property type="entry name" value="Nucleotide_cyclase"/>
</dbReference>
<dbReference type="Pfam" id="PF12860">
    <property type="entry name" value="PAS_7"/>
    <property type="match status" value="1"/>
</dbReference>
<dbReference type="InterPro" id="IPR043128">
    <property type="entry name" value="Rev_trsase/Diguanyl_cyclase"/>
</dbReference>
<evidence type="ECO:0000256" key="4">
    <source>
        <dbReference type="ARBA" id="ARBA00022989"/>
    </source>
</evidence>
<dbReference type="CDD" id="cd12914">
    <property type="entry name" value="PDC1_DGC_like"/>
    <property type="match status" value="1"/>
</dbReference>
<evidence type="ECO:0000313" key="8">
    <source>
        <dbReference type="EMBL" id="BBF93906.1"/>
    </source>
</evidence>
<dbReference type="SUPFAM" id="SSF141868">
    <property type="entry name" value="EAL domain-like"/>
    <property type="match status" value="1"/>
</dbReference>
<dbReference type="SUPFAM" id="SSF55073">
    <property type="entry name" value="Nucleotide cyclase"/>
    <property type="match status" value="1"/>
</dbReference>
<evidence type="ECO:0000313" key="9">
    <source>
        <dbReference type="Proteomes" id="UP000266934"/>
    </source>
</evidence>
<keyword evidence="3" id="KW-0812">Transmembrane</keyword>
<evidence type="ECO:0000256" key="2">
    <source>
        <dbReference type="ARBA" id="ARBA00022475"/>
    </source>
</evidence>
<dbReference type="Gene3D" id="3.30.450.20">
    <property type="entry name" value="PAS domain"/>
    <property type="match status" value="3"/>
</dbReference>
<accession>A0A348G2X3</accession>
<dbReference type="CDD" id="cd01949">
    <property type="entry name" value="GGDEF"/>
    <property type="match status" value="1"/>
</dbReference>
<dbReference type="PROSITE" id="PS50883">
    <property type="entry name" value="EAL"/>
    <property type="match status" value="1"/>
</dbReference>
<keyword evidence="4" id="KW-1133">Transmembrane helix</keyword>
<dbReference type="SUPFAM" id="SSF55785">
    <property type="entry name" value="PYP-like sensor domain (PAS domain)"/>
    <property type="match status" value="1"/>
</dbReference>
<dbReference type="GO" id="GO:0005886">
    <property type="term" value="C:plasma membrane"/>
    <property type="evidence" value="ECO:0007669"/>
    <property type="project" value="UniProtKB-SubCell"/>
</dbReference>
<dbReference type="InterPro" id="IPR035965">
    <property type="entry name" value="PAS-like_dom_sf"/>
</dbReference>
<feature type="domain" description="EAL" evidence="6">
    <location>
        <begin position="643"/>
        <end position="893"/>
    </location>
</feature>
<comment type="subcellular location">
    <subcellularLocation>
        <location evidence="1">Cell membrane</location>
        <topology evidence="1">Multi-pass membrane protein</topology>
    </subcellularLocation>
</comment>
<dbReference type="Proteomes" id="UP000266934">
    <property type="component" value="Chromosome"/>
</dbReference>
<evidence type="ECO:0000259" key="6">
    <source>
        <dbReference type="PROSITE" id="PS50883"/>
    </source>
</evidence>
<gene>
    <name evidence="8" type="ORF">BLTE_25910</name>
</gene>
<dbReference type="InterPro" id="IPR035919">
    <property type="entry name" value="EAL_sf"/>
</dbReference>
<organism evidence="8 9">
    <name type="scientific">Blastochloris tepida</name>
    <dbReference type="NCBI Taxonomy" id="2233851"/>
    <lineage>
        <taxon>Bacteria</taxon>
        <taxon>Pseudomonadati</taxon>
        <taxon>Pseudomonadota</taxon>
        <taxon>Alphaproteobacteria</taxon>
        <taxon>Hyphomicrobiales</taxon>
        <taxon>Blastochloridaceae</taxon>
        <taxon>Blastochloris</taxon>
    </lineage>
</organism>
<evidence type="ECO:0000256" key="3">
    <source>
        <dbReference type="ARBA" id="ARBA00022692"/>
    </source>
</evidence>
<dbReference type="SMART" id="SM00267">
    <property type="entry name" value="GGDEF"/>
    <property type="match status" value="1"/>
</dbReference>
<proteinExistence type="predicted"/>
<name>A0A348G2X3_9HYPH</name>
<dbReference type="KEGG" id="blag:BLTE_25910"/>
<sequence length="900" mass="98475">MPLHGSMTRHSLMRRRLKHLPRLVAKRLANWRSSAVFGLALIVMLWAGIFLKYSDDLRSDLREAVRTNENFSMVFEENVLRSIGEIDKALLYLRRTIETRKDTTDFHTIVSTTDVLSEIIVQVAIIDANGIMRASNAGPQPAPPLDLSDREHYRVHLNSPEDRLFISKPVVGRVSRQWSVQVTRRFLNSDGSLGGVVVASLKPEHLTNFYNKIDFGSSVSIALVGNDGIVRSSGGSADGFALGEDLNGTRFVSLARSAGMVTFEETDSASGNRRLVTFRHVRGQPLWMSVSTDLRAVYAGSAANLRLNAIVGLVLTVLILIAVRNILQAEAKARQKAEQLHLTLENMSQGIMLITKDLEIPIINAKCGELLDLPPQFIKTPPRFDELMAYQARNSALHPAAAHGGLEAGEGGQPWASPHCAISERRMANGTVIEIRSAPLPDGGLVQTFTDITKRREAETHVARLASEDPLTNLPNRRVFRARLEEICSAYATLRDDPEAPGFAVMFLDLDRFKVINDTLGHRIGDLLLQEVGGRLKQVVEPGVLLARLGGDEFSILVPAAGSRAEVGDMAQRLLDCIGPPFDIDGYKVRTGASIGIAMGPGDGRNVDDLLVAADLALYAVKADSRGTFRFYSHAMSTELNDRREIETDLRTAIERGELELHYQPIIDLQDDCVAGFEALARWRHPVKGLIPPGLFIPVAEDTGLIMPIGEWALDAACREAARWPGELKIAVNLSPVQLLAPDLGERIEHLLAATGLAPHRLELEITEQIVLEDNENTIATLRRLKALGVRIAMDDFGTGYSSLSYLRTFPFDKVKIDRSFVADLVHGTDRVVIVQAVVSIARALGMTTTAEGVESDYQCEFLAALGCDEAQGFLFSGAVPADEIAGIIEKWGLSKAAGG</sequence>
<evidence type="ECO:0000256" key="5">
    <source>
        <dbReference type="ARBA" id="ARBA00023136"/>
    </source>
</evidence>
<reference evidence="8 9" key="1">
    <citation type="submission" date="2018-08" db="EMBL/GenBank/DDBJ databases">
        <title>Complete genome sequencing of Blastochloris tepida GI.</title>
        <authorList>
            <person name="Tsukatani Y."/>
            <person name="Mori H."/>
        </authorList>
    </citation>
    <scope>NUCLEOTIDE SEQUENCE [LARGE SCALE GENOMIC DNA]</scope>
    <source>
        <strain evidence="8 9">GI</strain>
    </source>
</reference>
<dbReference type="InterPro" id="IPR052155">
    <property type="entry name" value="Biofilm_reg_signaling"/>
</dbReference>
<dbReference type="Gene3D" id="3.30.70.270">
    <property type="match status" value="1"/>
</dbReference>
<dbReference type="NCBIfam" id="TIGR00254">
    <property type="entry name" value="GGDEF"/>
    <property type="match status" value="1"/>
</dbReference>
<feature type="domain" description="GGDEF" evidence="7">
    <location>
        <begin position="501"/>
        <end position="634"/>
    </location>
</feature>
<dbReference type="AlphaFoldDB" id="A0A348G2X3"/>
<dbReference type="EMBL" id="AP018907">
    <property type="protein sequence ID" value="BBF93906.1"/>
    <property type="molecule type" value="Genomic_DNA"/>
</dbReference>
<dbReference type="InterPro" id="IPR001633">
    <property type="entry name" value="EAL_dom"/>
</dbReference>
<evidence type="ECO:0000259" key="7">
    <source>
        <dbReference type="PROSITE" id="PS50887"/>
    </source>
</evidence>
<dbReference type="PANTHER" id="PTHR44757">
    <property type="entry name" value="DIGUANYLATE CYCLASE DGCP"/>
    <property type="match status" value="1"/>
</dbReference>
<evidence type="ECO:0000256" key="1">
    <source>
        <dbReference type="ARBA" id="ARBA00004651"/>
    </source>
</evidence>
<dbReference type="Pfam" id="PF00563">
    <property type="entry name" value="EAL"/>
    <property type="match status" value="1"/>
</dbReference>